<dbReference type="EMBL" id="MAVT02001364">
    <property type="protein sequence ID" value="POS71136.1"/>
    <property type="molecule type" value="Genomic_DNA"/>
</dbReference>
<dbReference type="InParanoid" id="A0A2P5HLM9"/>
<dbReference type="Proteomes" id="UP000094444">
    <property type="component" value="Unassembled WGS sequence"/>
</dbReference>
<sequence length="455" mass="50950">MAEKYCITCGKSDSIELCSCCKGVCKYAKVNEIEPLKDGYRAFLFRSDSVKPDVVILPTSTNLFQDYKSVLNLFRKPGDKEAGPSVKCANFRFNSRLKRNLIGEDGIEVIAHADHISEGSEPNKSLFTSVRATGTAYPPYFWAGNIVVRRVKSGMFGPTDATMADFRHSLDWFAKYPQHSFWGDVETPAIPPGLKEFWRFDYTTGVVIFGNDQDKNESQRYSLVRVGDDDPLRGLIAELEGDISPISERIGRPLRIEIISGLDKSQASVDPPHIAFCPPNGDLAPGALSLIDEASACVVSTDDKDLSISDVKAMVHFSTIMCHKVLSDAAKTTPEDSTGSDPATQRVLDFITWDNYMLAYDELGMPRPEPPTEEAFVDMRGRNGPPDYFDCGPKNDEHEAADEFVGECKKKHAEEHVSQQRDIYVDDYDHGYWDDDYEYGYGDDDYYAYGYDDGY</sequence>
<organism evidence="1 2">
    <name type="scientific">Diaporthe helianthi</name>
    <dbReference type="NCBI Taxonomy" id="158607"/>
    <lineage>
        <taxon>Eukaryota</taxon>
        <taxon>Fungi</taxon>
        <taxon>Dikarya</taxon>
        <taxon>Ascomycota</taxon>
        <taxon>Pezizomycotina</taxon>
        <taxon>Sordariomycetes</taxon>
        <taxon>Sordariomycetidae</taxon>
        <taxon>Diaporthales</taxon>
        <taxon>Diaporthaceae</taxon>
        <taxon>Diaporthe</taxon>
    </lineage>
</organism>
<gene>
    <name evidence="1" type="ORF">DHEL01_v210469</name>
</gene>
<reference evidence="1" key="1">
    <citation type="submission" date="2017-09" db="EMBL/GenBank/DDBJ databases">
        <title>Polyketide synthases of a Diaporthe helianthi virulent isolate.</title>
        <authorList>
            <person name="Baroncelli R."/>
        </authorList>
    </citation>
    <scope>NUCLEOTIDE SEQUENCE [LARGE SCALE GENOMIC DNA]</scope>
    <source>
        <strain evidence="1">7/96</strain>
    </source>
</reference>
<dbReference type="STRING" id="158607.A0A2P5HLM9"/>
<evidence type="ECO:0000313" key="1">
    <source>
        <dbReference type="EMBL" id="POS71136.1"/>
    </source>
</evidence>
<dbReference type="AlphaFoldDB" id="A0A2P5HLM9"/>
<evidence type="ECO:0000313" key="2">
    <source>
        <dbReference type="Proteomes" id="UP000094444"/>
    </source>
</evidence>
<comment type="caution">
    <text evidence="1">The sequence shown here is derived from an EMBL/GenBank/DDBJ whole genome shotgun (WGS) entry which is preliminary data.</text>
</comment>
<proteinExistence type="predicted"/>
<accession>A0A2P5HLM9</accession>
<dbReference type="OrthoDB" id="437457at2759"/>
<protein>
    <submittedName>
        <fullName evidence="1">Uncharacterized protein</fullName>
    </submittedName>
</protein>
<keyword evidence="2" id="KW-1185">Reference proteome</keyword>
<name>A0A2P5HLM9_DIAHE</name>